<evidence type="ECO:0000313" key="15">
    <source>
        <dbReference type="Proteomes" id="UP000316609"/>
    </source>
</evidence>
<evidence type="ECO:0000256" key="1">
    <source>
        <dbReference type="ARBA" id="ARBA00000900"/>
    </source>
</evidence>
<evidence type="ECO:0000259" key="13">
    <source>
        <dbReference type="Pfam" id="PF12483"/>
    </source>
</evidence>
<comment type="subcellular location">
    <subcellularLocation>
        <location evidence="2">Membrane</location>
        <topology evidence="2">Multi-pass membrane protein</topology>
    </subcellularLocation>
</comment>
<evidence type="ECO:0000256" key="12">
    <source>
        <dbReference type="SAM" id="Phobius"/>
    </source>
</evidence>
<evidence type="ECO:0000313" key="14">
    <source>
        <dbReference type="EMBL" id="TMQ65337.1"/>
    </source>
</evidence>
<feature type="domain" description="E3 Ubiquitin ligase MUL1-like" evidence="13">
    <location>
        <begin position="84"/>
        <end position="192"/>
    </location>
</feature>
<keyword evidence="10 12" id="KW-1133">Transmembrane helix</keyword>
<dbReference type="GO" id="GO:0008270">
    <property type="term" value="F:zinc ion binding"/>
    <property type="evidence" value="ECO:0007669"/>
    <property type="project" value="UniProtKB-KW"/>
</dbReference>
<accession>A0A538TNX3</accession>
<dbReference type="AlphaFoldDB" id="A0A538TNX3"/>
<evidence type="ECO:0000256" key="8">
    <source>
        <dbReference type="ARBA" id="ARBA00022786"/>
    </source>
</evidence>
<comment type="catalytic activity">
    <reaction evidence="1">
        <text>S-ubiquitinyl-[E2 ubiquitin-conjugating enzyme]-L-cysteine + [acceptor protein]-L-lysine = [E2 ubiquitin-conjugating enzyme]-L-cysteine + N(6)-ubiquitinyl-[acceptor protein]-L-lysine.</text>
        <dbReference type="EC" id="2.3.2.27"/>
    </reaction>
</comment>
<evidence type="ECO:0000256" key="2">
    <source>
        <dbReference type="ARBA" id="ARBA00004141"/>
    </source>
</evidence>
<dbReference type="Pfam" id="PF12483">
    <property type="entry name" value="GIDE"/>
    <property type="match status" value="1"/>
</dbReference>
<dbReference type="EC" id="2.3.2.27" evidence="3"/>
<evidence type="ECO:0000256" key="7">
    <source>
        <dbReference type="ARBA" id="ARBA00022771"/>
    </source>
</evidence>
<dbReference type="GO" id="GO:0016567">
    <property type="term" value="P:protein ubiquitination"/>
    <property type="evidence" value="ECO:0007669"/>
    <property type="project" value="InterPro"/>
</dbReference>
<proteinExistence type="predicted"/>
<dbReference type="Proteomes" id="UP000316609">
    <property type="component" value="Unassembled WGS sequence"/>
</dbReference>
<reference evidence="14 15" key="1">
    <citation type="journal article" date="2019" name="Nat. Microbiol.">
        <title>Mediterranean grassland soil C-N compound turnover is dependent on rainfall and depth, and is mediated by genomically divergent microorganisms.</title>
        <authorList>
            <person name="Diamond S."/>
            <person name="Andeer P.F."/>
            <person name="Li Z."/>
            <person name="Crits-Christoph A."/>
            <person name="Burstein D."/>
            <person name="Anantharaman K."/>
            <person name="Lane K.R."/>
            <person name="Thomas B.C."/>
            <person name="Pan C."/>
            <person name="Northen T.R."/>
            <person name="Banfield J.F."/>
        </authorList>
    </citation>
    <scope>NUCLEOTIDE SEQUENCE [LARGE SCALE GENOMIC DNA]</scope>
    <source>
        <strain evidence="14">WS_8</strain>
    </source>
</reference>
<evidence type="ECO:0000256" key="9">
    <source>
        <dbReference type="ARBA" id="ARBA00022833"/>
    </source>
</evidence>
<keyword evidence="4" id="KW-0808">Transferase</keyword>
<keyword evidence="6" id="KW-0479">Metal-binding</keyword>
<feature type="transmembrane region" description="Helical" evidence="12">
    <location>
        <begin position="12"/>
        <end position="28"/>
    </location>
</feature>
<keyword evidence="9" id="KW-0862">Zinc</keyword>
<keyword evidence="8" id="KW-0833">Ubl conjugation pathway</keyword>
<feature type="transmembrane region" description="Helical" evidence="12">
    <location>
        <begin position="242"/>
        <end position="261"/>
    </location>
</feature>
<gene>
    <name evidence="14" type="ORF">E6K78_07955</name>
</gene>
<evidence type="ECO:0000256" key="4">
    <source>
        <dbReference type="ARBA" id="ARBA00022679"/>
    </source>
</evidence>
<dbReference type="EMBL" id="VBOY01000072">
    <property type="protein sequence ID" value="TMQ65337.1"/>
    <property type="molecule type" value="Genomic_DNA"/>
</dbReference>
<evidence type="ECO:0000256" key="5">
    <source>
        <dbReference type="ARBA" id="ARBA00022692"/>
    </source>
</evidence>
<dbReference type="GO" id="GO:0016020">
    <property type="term" value="C:membrane"/>
    <property type="evidence" value="ECO:0007669"/>
    <property type="project" value="UniProtKB-SubCell"/>
</dbReference>
<evidence type="ECO:0000256" key="6">
    <source>
        <dbReference type="ARBA" id="ARBA00022723"/>
    </source>
</evidence>
<protein>
    <recommendedName>
        <fullName evidence="3">RING-type E3 ubiquitin transferase</fullName>
        <ecNumber evidence="3">2.3.2.27</ecNumber>
    </recommendedName>
</protein>
<name>A0A538TNX3_UNCEI</name>
<evidence type="ECO:0000256" key="11">
    <source>
        <dbReference type="ARBA" id="ARBA00023136"/>
    </source>
</evidence>
<dbReference type="GO" id="GO:0061630">
    <property type="term" value="F:ubiquitin protein ligase activity"/>
    <property type="evidence" value="ECO:0007669"/>
    <property type="project" value="UniProtKB-EC"/>
</dbReference>
<keyword evidence="11 12" id="KW-0472">Membrane</keyword>
<evidence type="ECO:0000256" key="10">
    <source>
        <dbReference type="ARBA" id="ARBA00022989"/>
    </source>
</evidence>
<comment type="caution">
    <text evidence="14">The sequence shown here is derived from an EMBL/GenBank/DDBJ whole genome shotgun (WGS) entry which is preliminary data.</text>
</comment>
<keyword evidence="7" id="KW-0863">Zinc-finger</keyword>
<keyword evidence="5 12" id="KW-0812">Transmembrane</keyword>
<dbReference type="InterPro" id="IPR022170">
    <property type="entry name" value="MUL1-like"/>
</dbReference>
<evidence type="ECO:0000256" key="3">
    <source>
        <dbReference type="ARBA" id="ARBA00012483"/>
    </source>
</evidence>
<sequence>MIGPIDPRLPLAATVALAAGPVVFYRGFRHMNTCRLIENTPTARIRSMPMGLVEIDGEVVPRSAMVAPFSGQPCAYWEVDVAVRGRRGGWSVVHRNQSGQPFYLKDDTGQALVYPHGATGRIPHGTEETCLGLTLPDCYAHYLQEHPTALGPAYRLSMMRFRERKLEEGERVYVLGTAVPRAAEVVISEPLQATGTDDWRALRLHSLDTEVDAVVRRGSNQTTFIISQTSERDLVMALRWKALGMICGGPALALAALGYWLSALSLGRLR</sequence>
<organism evidence="14 15">
    <name type="scientific">Eiseniibacteriota bacterium</name>
    <dbReference type="NCBI Taxonomy" id="2212470"/>
    <lineage>
        <taxon>Bacteria</taxon>
        <taxon>Candidatus Eiseniibacteriota</taxon>
    </lineage>
</organism>